<keyword evidence="3" id="KW-1003">Cell membrane</keyword>
<feature type="domain" description="ABC transporter" evidence="9">
    <location>
        <begin position="4"/>
        <end position="240"/>
    </location>
</feature>
<dbReference type="SMART" id="SM00382">
    <property type="entry name" value="AAA"/>
    <property type="match status" value="1"/>
</dbReference>
<evidence type="ECO:0000256" key="3">
    <source>
        <dbReference type="ARBA" id="ARBA00022475"/>
    </source>
</evidence>
<dbReference type="PANTHER" id="PTHR42788">
    <property type="entry name" value="TAURINE IMPORT ATP-BINDING PROTEIN-RELATED"/>
    <property type="match status" value="1"/>
</dbReference>
<keyword evidence="4" id="KW-0997">Cell inner membrane</keyword>
<accession>A0ABY1IG64</accession>
<dbReference type="EMBL" id="FQZC01000002">
    <property type="protein sequence ID" value="SHJ12852.1"/>
    <property type="molecule type" value="Genomic_DNA"/>
</dbReference>
<proteinExistence type="inferred from homology"/>
<dbReference type="Pfam" id="PF00005">
    <property type="entry name" value="ABC_tran"/>
    <property type="match status" value="1"/>
</dbReference>
<dbReference type="SUPFAM" id="SSF52540">
    <property type="entry name" value="P-loop containing nucleoside triphosphate hydrolases"/>
    <property type="match status" value="1"/>
</dbReference>
<keyword evidence="5" id="KW-0547">Nucleotide-binding</keyword>
<evidence type="ECO:0000256" key="8">
    <source>
        <dbReference type="ARBA" id="ARBA00023136"/>
    </source>
</evidence>
<dbReference type="Proteomes" id="UP000184290">
    <property type="component" value="Unassembled WGS sequence"/>
</dbReference>
<dbReference type="CDD" id="cd03293">
    <property type="entry name" value="ABC_NrtD_SsuB_transporters"/>
    <property type="match status" value="1"/>
</dbReference>
<name>A0ABY1IG64_9HYPH</name>
<sequence length="266" mass="28540">MSLLQFQGVSLAYEPARKAGSAVSTYVLDGIDLTIRQGEFVTVLGRSGAGKTSLLNLAAGFIMPTNGQVLFDGIPVKSPGAERAVVFQDDALLPWLTVAGNVALPLRLRHASRADRDSRTETLLEQVGLAGFGKRYVWELSGGQRQRVGIARALAGAPPFLLMDEPLGALDAMTRERMQDLLLRTWGASGAGTLLITHSIDEAVFLGTRILVLAPGPGRIVRDVESPFSARFLAGEPGRELRSRPDFIALREDLAAAIHADEMEPA</sequence>
<dbReference type="InterPro" id="IPR017871">
    <property type="entry name" value="ABC_transporter-like_CS"/>
</dbReference>
<reference evidence="10 11" key="1">
    <citation type="submission" date="2016-11" db="EMBL/GenBank/DDBJ databases">
        <authorList>
            <person name="Varghese N."/>
            <person name="Submissions S."/>
        </authorList>
    </citation>
    <scope>NUCLEOTIDE SEQUENCE [LARGE SCALE GENOMIC DNA]</scope>
    <source>
        <strain evidence="10 11">DSM 21988</strain>
    </source>
</reference>
<gene>
    <name evidence="10" type="ORF">SAMN02745911_1758</name>
</gene>
<evidence type="ECO:0000256" key="1">
    <source>
        <dbReference type="ARBA" id="ARBA00005417"/>
    </source>
</evidence>
<dbReference type="PROSITE" id="PS00211">
    <property type="entry name" value="ABC_TRANSPORTER_1"/>
    <property type="match status" value="1"/>
</dbReference>
<keyword evidence="11" id="KW-1185">Reference proteome</keyword>
<evidence type="ECO:0000256" key="6">
    <source>
        <dbReference type="ARBA" id="ARBA00022840"/>
    </source>
</evidence>
<evidence type="ECO:0000256" key="7">
    <source>
        <dbReference type="ARBA" id="ARBA00022967"/>
    </source>
</evidence>
<keyword evidence="6 10" id="KW-0067">ATP-binding</keyword>
<comment type="similarity">
    <text evidence="1">Belongs to the ABC transporter superfamily.</text>
</comment>
<evidence type="ECO:0000256" key="2">
    <source>
        <dbReference type="ARBA" id="ARBA00022448"/>
    </source>
</evidence>
<keyword evidence="7" id="KW-1278">Translocase</keyword>
<evidence type="ECO:0000256" key="5">
    <source>
        <dbReference type="ARBA" id="ARBA00022741"/>
    </source>
</evidence>
<dbReference type="InterPro" id="IPR027417">
    <property type="entry name" value="P-loop_NTPase"/>
</dbReference>
<dbReference type="Gene3D" id="3.40.50.300">
    <property type="entry name" value="P-loop containing nucleotide triphosphate hydrolases"/>
    <property type="match status" value="1"/>
</dbReference>
<dbReference type="InterPro" id="IPR003593">
    <property type="entry name" value="AAA+_ATPase"/>
</dbReference>
<evidence type="ECO:0000256" key="4">
    <source>
        <dbReference type="ARBA" id="ARBA00022519"/>
    </source>
</evidence>
<dbReference type="RefSeq" id="WP_060604479.1">
    <property type="nucleotide sequence ID" value="NZ_FQZC01000002.1"/>
</dbReference>
<dbReference type="PROSITE" id="PS50893">
    <property type="entry name" value="ABC_TRANSPORTER_2"/>
    <property type="match status" value="1"/>
</dbReference>
<keyword evidence="2" id="KW-0813">Transport</keyword>
<organism evidence="10 11">
    <name type="scientific">Aureimonas altamirensis DSM 21988</name>
    <dbReference type="NCBI Taxonomy" id="1121026"/>
    <lineage>
        <taxon>Bacteria</taxon>
        <taxon>Pseudomonadati</taxon>
        <taxon>Pseudomonadota</taxon>
        <taxon>Alphaproteobacteria</taxon>
        <taxon>Hyphomicrobiales</taxon>
        <taxon>Aurantimonadaceae</taxon>
        <taxon>Aureimonas</taxon>
    </lineage>
</organism>
<dbReference type="InterPro" id="IPR003439">
    <property type="entry name" value="ABC_transporter-like_ATP-bd"/>
</dbReference>
<comment type="caution">
    <text evidence="10">The sequence shown here is derived from an EMBL/GenBank/DDBJ whole genome shotgun (WGS) entry which is preliminary data.</text>
</comment>
<evidence type="ECO:0000313" key="10">
    <source>
        <dbReference type="EMBL" id="SHJ12852.1"/>
    </source>
</evidence>
<evidence type="ECO:0000259" key="9">
    <source>
        <dbReference type="PROSITE" id="PS50893"/>
    </source>
</evidence>
<dbReference type="PANTHER" id="PTHR42788:SF18">
    <property type="entry name" value="TAURINE IMPORT ATP-BINDING PROTEIN TAUB"/>
    <property type="match status" value="1"/>
</dbReference>
<keyword evidence="8" id="KW-0472">Membrane</keyword>
<evidence type="ECO:0000313" key="11">
    <source>
        <dbReference type="Proteomes" id="UP000184290"/>
    </source>
</evidence>
<dbReference type="InterPro" id="IPR050166">
    <property type="entry name" value="ABC_transporter_ATP-bind"/>
</dbReference>
<protein>
    <submittedName>
        <fullName evidence="10">Taurine transport system ATP-binding protein</fullName>
    </submittedName>
</protein>
<dbReference type="GO" id="GO:0005524">
    <property type="term" value="F:ATP binding"/>
    <property type="evidence" value="ECO:0007669"/>
    <property type="project" value="UniProtKB-KW"/>
</dbReference>